<organism evidence="10 11">
    <name type="scientific">Arthrobacter ulcerisalmonis</name>
    <dbReference type="NCBI Taxonomy" id="2483813"/>
    <lineage>
        <taxon>Bacteria</taxon>
        <taxon>Bacillati</taxon>
        <taxon>Actinomycetota</taxon>
        <taxon>Actinomycetes</taxon>
        <taxon>Micrococcales</taxon>
        <taxon>Micrococcaceae</taxon>
        <taxon>Arthrobacter</taxon>
    </lineage>
</organism>
<evidence type="ECO:0000259" key="9">
    <source>
        <dbReference type="PROSITE" id="PS50850"/>
    </source>
</evidence>
<dbReference type="InterPro" id="IPR011701">
    <property type="entry name" value="MFS"/>
</dbReference>
<feature type="transmembrane region" description="Helical" evidence="8">
    <location>
        <begin position="54"/>
        <end position="74"/>
    </location>
</feature>
<dbReference type="CDD" id="cd17320">
    <property type="entry name" value="MFS_MdfA_MDR_like"/>
    <property type="match status" value="1"/>
</dbReference>
<dbReference type="Proteomes" id="UP000280861">
    <property type="component" value="Unassembled WGS sequence"/>
</dbReference>
<keyword evidence="4" id="KW-1003">Cell membrane</keyword>
<feature type="transmembrane region" description="Helical" evidence="8">
    <location>
        <begin position="352"/>
        <end position="373"/>
    </location>
</feature>
<evidence type="ECO:0000256" key="5">
    <source>
        <dbReference type="ARBA" id="ARBA00022692"/>
    </source>
</evidence>
<dbReference type="NCBIfam" id="TIGR00710">
    <property type="entry name" value="efflux_Bcr_CflA"/>
    <property type="match status" value="1"/>
</dbReference>
<dbReference type="EMBL" id="UXAU01000035">
    <property type="protein sequence ID" value="VDC30138.1"/>
    <property type="molecule type" value="Genomic_DNA"/>
</dbReference>
<dbReference type="InterPro" id="IPR005829">
    <property type="entry name" value="Sugar_transporter_CS"/>
</dbReference>
<dbReference type="RefSeq" id="WP_203415965.1">
    <property type="nucleotide sequence ID" value="NZ_CBCRYA010000002.1"/>
</dbReference>
<evidence type="ECO:0000313" key="10">
    <source>
        <dbReference type="EMBL" id="VDC30138.1"/>
    </source>
</evidence>
<feature type="transmembrane region" description="Helical" evidence="8">
    <location>
        <begin position="221"/>
        <end position="240"/>
    </location>
</feature>
<evidence type="ECO:0000256" key="1">
    <source>
        <dbReference type="ARBA" id="ARBA00004651"/>
    </source>
</evidence>
<evidence type="ECO:0000256" key="8">
    <source>
        <dbReference type="SAM" id="Phobius"/>
    </source>
</evidence>
<feature type="transmembrane region" description="Helical" evidence="8">
    <location>
        <begin position="86"/>
        <end position="104"/>
    </location>
</feature>
<dbReference type="GO" id="GO:0042910">
    <property type="term" value="F:xenobiotic transmembrane transporter activity"/>
    <property type="evidence" value="ECO:0007669"/>
    <property type="project" value="InterPro"/>
</dbReference>
<dbReference type="PANTHER" id="PTHR23502">
    <property type="entry name" value="MAJOR FACILITATOR SUPERFAMILY"/>
    <property type="match status" value="1"/>
</dbReference>
<dbReference type="Gene3D" id="1.20.1720.10">
    <property type="entry name" value="Multidrug resistance protein D"/>
    <property type="match status" value="1"/>
</dbReference>
<dbReference type="PROSITE" id="PS50850">
    <property type="entry name" value="MFS"/>
    <property type="match status" value="1"/>
</dbReference>
<feature type="transmembrane region" description="Helical" evidence="8">
    <location>
        <begin position="320"/>
        <end position="340"/>
    </location>
</feature>
<evidence type="ECO:0000256" key="6">
    <source>
        <dbReference type="ARBA" id="ARBA00022989"/>
    </source>
</evidence>
<dbReference type="GO" id="GO:1990961">
    <property type="term" value="P:xenobiotic detoxification by transmembrane export across the plasma membrane"/>
    <property type="evidence" value="ECO:0007669"/>
    <property type="project" value="InterPro"/>
</dbReference>
<reference evidence="10 11" key="1">
    <citation type="submission" date="2018-11" db="EMBL/GenBank/DDBJ databases">
        <authorList>
            <person name="Criscuolo A."/>
        </authorList>
    </citation>
    <scope>NUCLEOTIDE SEQUENCE [LARGE SCALE GENOMIC DNA]</scope>
    <source>
        <strain evidence="10">AT11b</strain>
    </source>
</reference>
<evidence type="ECO:0000256" key="7">
    <source>
        <dbReference type="ARBA" id="ARBA00023136"/>
    </source>
</evidence>
<feature type="domain" description="Major facilitator superfamily (MFS) profile" evidence="9">
    <location>
        <begin position="16"/>
        <end position="402"/>
    </location>
</feature>
<feature type="transmembrane region" description="Helical" evidence="8">
    <location>
        <begin position="110"/>
        <end position="131"/>
    </location>
</feature>
<dbReference type="SUPFAM" id="SSF103473">
    <property type="entry name" value="MFS general substrate transporter"/>
    <property type="match status" value="1"/>
</dbReference>
<dbReference type="PANTHER" id="PTHR23502:SF132">
    <property type="entry name" value="POLYAMINE TRANSPORTER 2-RELATED"/>
    <property type="match status" value="1"/>
</dbReference>
<evidence type="ECO:0000256" key="2">
    <source>
        <dbReference type="ARBA" id="ARBA00006236"/>
    </source>
</evidence>
<keyword evidence="3" id="KW-0813">Transport</keyword>
<gene>
    <name evidence="10" type="primary">bcr</name>
    <name evidence="10" type="ORF">PSET11_02378</name>
</gene>
<evidence type="ECO:0000256" key="3">
    <source>
        <dbReference type="ARBA" id="ARBA00022448"/>
    </source>
</evidence>
<comment type="similarity">
    <text evidence="2">Belongs to the major facilitator superfamily. Bcr/CmlA family.</text>
</comment>
<feature type="transmembrane region" description="Helical" evidence="8">
    <location>
        <begin position="287"/>
        <end position="314"/>
    </location>
</feature>
<name>A0A3P5XIY6_9MICC</name>
<feature type="transmembrane region" description="Helical" evidence="8">
    <location>
        <begin position="143"/>
        <end position="162"/>
    </location>
</feature>
<evidence type="ECO:0000313" key="11">
    <source>
        <dbReference type="Proteomes" id="UP000280861"/>
    </source>
</evidence>
<dbReference type="InterPro" id="IPR020846">
    <property type="entry name" value="MFS_dom"/>
</dbReference>
<feature type="transmembrane region" description="Helical" evidence="8">
    <location>
        <begin position="17"/>
        <end position="34"/>
    </location>
</feature>
<dbReference type="AlphaFoldDB" id="A0A3P5XIY6"/>
<dbReference type="InterPro" id="IPR036259">
    <property type="entry name" value="MFS_trans_sf"/>
</dbReference>
<feature type="transmembrane region" description="Helical" evidence="8">
    <location>
        <begin position="260"/>
        <end position="280"/>
    </location>
</feature>
<evidence type="ECO:0000256" key="4">
    <source>
        <dbReference type="ARBA" id="ARBA00022475"/>
    </source>
</evidence>
<dbReference type="GO" id="GO:0005886">
    <property type="term" value="C:plasma membrane"/>
    <property type="evidence" value="ECO:0007669"/>
    <property type="project" value="UniProtKB-SubCell"/>
</dbReference>
<protein>
    <submittedName>
        <fullName evidence="10">Bicyclomycin resistance protein</fullName>
    </submittedName>
</protein>
<keyword evidence="5 8" id="KW-0812">Transmembrane</keyword>
<comment type="subcellular location">
    <subcellularLocation>
        <location evidence="1">Cell membrane</location>
        <topology evidence="1">Multi-pass membrane protein</topology>
    </subcellularLocation>
</comment>
<keyword evidence="7 8" id="KW-0472">Membrane</keyword>
<feature type="transmembrane region" description="Helical" evidence="8">
    <location>
        <begin position="379"/>
        <end position="398"/>
    </location>
</feature>
<sequence length="407" mass="43143">MTTPANPGDLLSRRRKILYIFVLGALTALGPFTIDLYLPAFPALEASLGVSEAQVQLTLAGTTLGFALGQLLVGPFSDKFGRRMPLILATALHIASSIGAALSTDITTLGLFRVLMGVGAAGGGVVAMAMVRDLFSGYAMVRMFSRMALVNGLAPILAPVIGSQLLLVMAWPGIFVFLACYGSLVIIAALFLIRETLPAEKRSQGSQTIRQRYGALFKDRIFVGLLIIAGMNFGGLFTYLSASPFLFQKVFGFSAQEYGLIFGINSLGIVAGVQTSARLIRRVPPQWILAFASAWMFLMSLLIVLFDVLGFGLWGVLVPLWFYILGTGFMFPCVQVLALASHGAQAGTAASLLGASTFLAAGLISPVVGWLGLESATPMGALQAACILVAMAALWLIVRPRTVPAIQ</sequence>
<dbReference type="InterPro" id="IPR004812">
    <property type="entry name" value="Efflux_drug-R_Bcr/CmlA"/>
</dbReference>
<dbReference type="PROSITE" id="PS00216">
    <property type="entry name" value="SUGAR_TRANSPORT_1"/>
    <property type="match status" value="1"/>
</dbReference>
<proteinExistence type="inferred from homology"/>
<feature type="transmembrane region" description="Helical" evidence="8">
    <location>
        <begin position="168"/>
        <end position="193"/>
    </location>
</feature>
<keyword evidence="11" id="KW-1185">Reference proteome</keyword>
<keyword evidence="6 8" id="KW-1133">Transmembrane helix</keyword>
<dbReference type="Pfam" id="PF07690">
    <property type="entry name" value="MFS_1"/>
    <property type="match status" value="1"/>
</dbReference>
<accession>A0A3P5XIY6</accession>